<dbReference type="AlphaFoldDB" id="A0A381TJ27"/>
<dbReference type="PROSITE" id="PS50126">
    <property type="entry name" value="S1"/>
    <property type="match status" value="1"/>
</dbReference>
<dbReference type="Gene3D" id="2.40.50.140">
    <property type="entry name" value="Nucleic acid-binding proteins"/>
    <property type="match status" value="2"/>
</dbReference>
<keyword evidence="5" id="KW-0540">Nuclease</keyword>
<keyword evidence="6" id="KW-0378">Hydrolase</keyword>
<dbReference type="PANTHER" id="PTHR23355:SF9">
    <property type="entry name" value="DIS3-LIKE EXONUCLEASE 2"/>
    <property type="match status" value="1"/>
</dbReference>
<keyword evidence="4" id="KW-0963">Cytoplasm</keyword>
<dbReference type="InterPro" id="IPR022966">
    <property type="entry name" value="RNase_II/R_CS"/>
</dbReference>
<dbReference type="SMART" id="SM00955">
    <property type="entry name" value="RNB"/>
    <property type="match status" value="1"/>
</dbReference>
<dbReference type="NCBIfam" id="TIGR00358">
    <property type="entry name" value="3_prime_RNase"/>
    <property type="match status" value="1"/>
</dbReference>
<dbReference type="InterPro" id="IPR004476">
    <property type="entry name" value="RNase_II/RNase_R"/>
</dbReference>
<evidence type="ECO:0000313" key="10">
    <source>
        <dbReference type="EMBL" id="SVA15548.1"/>
    </source>
</evidence>
<dbReference type="Pfam" id="PF00575">
    <property type="entry name" value="S1"/>
    <property type="match status" value="1"/>
</dbReference>
<organism evidence="10">
    <name type="scientific">marine metagenome</name>
    <dbReference type="NCBI Taxonomy" id="408172"/>
    <lineage>
        <taxon>unclassified sequences</taxon>
        <taxon>metagenomes</taxon>
        <taxon>ecological metagenomes</taxon>
    </lineage>
</organism>
<dbReference type="GO" id="GO:0008859">
    <property type="term" value="F:exoribonuclease II activity"/>
    <property type="evidence" value="ECO:0007669"/>
    <property type="project" value="UniProtKB-EC"/>
</dbReference>
<protein>
    <recommendedName>
        <fullName evidence="3">exoribonuclease II</fullName>
        <ecNumber evidence="3">3.1.13.1</ecNumber>
    </recommendedName>
</protein>
<dbReference type="InterPro" id="IPR001900">
    <property type="entry name" value="RNase_II/R"/>
</dbReference>
<dbReference type="SUPFAM" id="SSF50249">
    <property type="entry name" value="Nucleic acid-binding proteins"/>
    <property type="match status" value="4"/>
</dbReference>
<dbReference type="NCBIfam" id="TIGR02063">
    <property type="entry name" value="RNase_R"/>
    <property type="match status" value="1"/>
</dbReference>
<dbReference type="InterPro" id="IPR050180">
    <property type="entry name" value="RNR_Ribonuclease"/>
</dbReference>
<evidence type="ECO:0000256" key="3">
    <source>
        <dbReference type="ARBA" id="ARBA00012163"/>
    </source>
</evidence>
<dbReference type="InterPro" id="IPR011805">
    <property type="entry name" value="RNase_R"/>
</dbReference>
<evidence type="ECO:0000256" key="1">
    <source>
        <dbReference type="ARBA" id="ARBA00001849"/>
    </source>
</evidence>
<dbReference type="Pfam" id="PF00773">
    <property type="entry name" value="RNB"/>
    <property type="match status" value="1"/>
</dbReference>
<comment type="subcellular location">
    <subcellularLocation>
        <location evidence="2">Cytoplasm</location>
    </subcellularLocation>
</comment>
<name>A0A381TJ27_9ZZZZ</name>
<dbReference type="EMBL" id="UINC01004602">
    <property type="protein sequence ID" value="SVA15548.1"/>
    <property type="molecule type" value="Genomic_DNA"/>
</dbReference>
<dbReference type="PROSITE" id="PS01175">
    <property type="entry name" value="RIBONUCLEASE_II"/>
    <property type="match status" value="1"/>
</dbReference>
<dbReference type="InterPro" id="IPR003029">
    <property type="entry name" value="S1_domain"/>
</dbReference>
<dbReference type="GO" id="GO:0006402">
    <property type="term" value="P:mRNA catabolic process"/>
    <property type="evidence" value="ECO:0007669"/>
    <property type="project" value="TreeGrafter"/>
</dbReference>
<keyword evidence="8" id="KW-0694">RNA-binding</keyword>
<dbReference type="HAMAP" id="MF_01895">
    <property type="entry name" value="RNase_R"/>
    <property type="match status" value="1"/>
</dbReference>
<comment type="catalytic activity">
    <reaction evidence="1">
        <text>Exonucleolytic cleavage in the 3'- to 5'-direction to yield nucleoside 5'-phosphates.</text>
        <dbReference type="EC" id="3.1.13.1"/>
    </reaction>
</comment>
<sequence>MRKLEKNMDSMSAKQIRSSLGLKKSATAKLKAELQKLIKDGKIDKQGSRYFLSMEKDAATVIRVPVKSKIKKYKDQLIRVQRPAKRRKSSSTITERGIFTRNQKGFGFVAIGSGRSDVFIGQKEQGFAMEGDLVEIEIYSKRGFRGKRKGTVIRILERASREILARLKRTRHATVAVPVNLDSGLPFLWIAEEDDLPELESGTLIEVEILEESRRTSKKYPAPCGRVLRALNDTNDHQLGFQLILKENMIRTEFPQETLDYVNNFPTQVRYDAASGRRDLRDLDFITIDGKNARDFDDAVCVIPDSKSSGGFRLFVSIADVAHYVQPNDPVDKEALRRGTSVYFPTHAVPMLPEVLSSNLCSLRPNVNRLTLTCEMRISPEGNVTGYSISESIIRSRARLIYEDVADLIEGRPSSISDPKLKSNIRRMHKVAKILERKRIERGSVQFSFAEEVFEYDADKQMVGVGRSYQSCSMKLIEQFMLEANETIALHCVKNKMPALFRVHDIPDIRKLRKLQQTFFRFGVRTPLAKLVDPRQFNAVIEQIQDLQQFEQLQVLLLRALPLAVYLTANKGHFGLAADYYTHFTSPIRRYPDLVVHRAIKQKLHQQHSSNKKSQSSIIHAVSSEMAELCSQHERRAEKAERQSIDLMKVDFLAPHTGQTFQASVTSVEKRGFKVNLESHGFEWFLPIESMPDDSYYYDETALCLHGRRKNRTLQAGQRLEIRLLRADPVYRMLEFEVERWLESVHA</sequence>
<evidence type="ECO:0000256" key="7">
    <source>
        <dbReference type="ARBA" id="ARBA00022839"/>
    </source>
</evidence>
<gene>
    <name evidence="10" type="ORF">METZ01_LOCUS68402</name>
</gene>
<keyword evidence="7" id="KW-0269">Exonuclease</keyword>
<evidence type="ECO:0000256" key="8">
    <source>
        <dbReference type="ARBA" id="ARBA00022884"/>
    </source>
</evidence>
<dbReference type="GO" id="GO:0005829">
    <property type="term" value="C:cytosol"/>
    <property type="evidence" value="ECO:0007669"/>
    <property type="project" value="TreeGrafter"/>
</dbReference>
<dbReference type="InterPro" id="IPR012340">
    <property type="entry name" value="NA-bd_OB-fold"/>
</dbReference>
<dbReference type="InterPro" id="IPR013223">
    <property type="entry name" value="RNase_B_OB_dom"/>
</dbReference>
<dbReference type="Pfam" id="PF08206">
    <property type="entry name" value="OB_RNB"/>
    <property type="match status" value="1"/>
</dbReference>
<evidence type="ECO:0000256" key="4">
    <source>
        <dbReference type="ARBA" id="ARBA00022490"/>
    </source>
</evidence>
<dbReference type="PANTHER" id="PTHR23355">
    <property type="entry name" value="RIBONUCLEASE"/>
    <property type="match status" value="1"/>
</dbReference>
<feature type="domain" description="S1 motif" evidence="9">
    <location>
        <begin position="658"/>
        <end position="739"/>
    </location>
</feature>
<evidence type="ECO:0000256" key="2">
    <source>
        <dbReference type="ARBA" id="ARBA00004496"/>
    </source>
</evidence>
<evidence type="ECO:0000259" key="9">
    <source>
        <dbReference type="PROSITE" id="PS50126"/>
    </source>
</evidence>
<dbReference type="GO" id="GO:0003723">
    <property type="term" value="F:RNA binding"/>
    <property type="evidence" value="ECO:0007669"/>
    <property type="project" value="UniProtKB-KW"/>
</dbReference>
<dbReference type="EC" id="3.1.13.1" evidence="3"/>
<accession>A0A381TJ27</accession>
<evidence type="ECO:0000256" key="5">
    <source>
        <dbReference type="ARBA" id="ARBA00022722"/>
    </source>
</evidence>
<reference evidence="10" key="1">
    <citation type="submission" date="2018-05" db="EMBL/GenBank/DDBJ databases">
        <authorList>
            <person name="Lanie J.A."/>
            <person name="Ng W.-L."/>
            <person name="Kazmierczak K.M."/>
            <person name="Andrzejewski T.M."/>
            <person name="Davidsen T.M."/>
            <person name="Wayne K.J."/>
            <person name="Tettelin H."/>
            <person name="Glass J.I."/>
            <person name="Rusch D."/>
            <person name="Podicherti R."/>
            <person name="Tsui H.-C.T."/>
            <person name="Winkler M.E."/>
        </authorList>
    </citation>
    <scope>NUCLEOTIDE SEQUENCE</scope>
</reference>
<proteinExistence type="inferred from homology"/>
<evidence type="ECO:0000256" key="6">
    <source>
        <dbReference type="ARBA" id="ARBA00022801"/>
    </source>
</evidence>